<proteinExistence type="predicted"/>
<dbReference type="AlphaFoldDB" id="A0A2G9RCB5"/>
<dbReference type="Proteomes" id="UP000228934">
    <property type="component" value="Unassembled WGS sequence"/>
</dbReference>
<keyword evidence="3" id="KW-1185">Reference proteome</keyword>
<reference evidence="3" key="1">
    <citation type="journal article" date="2017" name="Nat. Commun.">
        <title>The North American bullfrog draft genome provides insight into hormonal regulation of long noncoding RNA.</title>
        <authorList>
            <person name="Hammond S.A."/>
            <person name="Warren R.L."/>
            <person name="Vandervalk B.P."/>
            <person name="Kucuk E."/>
            <person name="Khan H."/>
            <person name="Gibb E.A."/>
            <person name="Pandoh P."/>
            <person name="Kirk H."/>
            <person name="Zhao Y."/>
            <person name="Jones M."/>
            <person name="Mungall A.J."/>
            <person name="Coope R."/>
            <person name="Pleasance S."/>
            <person name="Moore R.A."/>
            <person name="Holt R.A."/>
            <person name="Round J.M."/>
            <person name="Ohora S."/>
            <person name="Walle B.V."/>
            <person name="Veldhoen N."/>
            <person name="Helbing C.C."/>
            <person name="Birol I."/>
        </authorList>
    </citation>
    <scope>NUCLEOTIDE SEQUENCE [LARGE SCALE GENOMIC DNA]</scope>
</reference>
<feature type="region of interest" description="Disordered" evidence="1">
    <location>
        <begin position="18"/>
        <end position="38"/>
    </location>
</feature>
<protein>
    <recommendedName>
        <fullName evidence="4">MADF domain-containing protein</fullName>
    </recommendedName>
</protein>
<dbReference type="EMBL" id="KV947530">
    <property type="protein sequence ID" value="PIO25542.1"/>
    <property type="molecule type" value="Genomic_DNA"/>
</dbReference>
<evidence type="ECO:0000313" key="2">
    <source>
        <dbReference type="EMBL" id="PIO25542.1"/>
    </source>
</evidence>
<feature type="non-terminal residue" evidence="2">
    <location>
        <position position="1"/>
    </location>
</feature>
<evidence type="ECO:0008006" key="4">
    <source>
        <dbReference type="Google" id="ProtNLM"/>
    </source>
</evidence>
<sequence>KVLQRRWKSLRDRVRRDLREEEKPARSGASAPKRKPHVYHQNLAFIRQAMISSIRETISNIGERREEAGEVRAVDRPTTSVTDSSAHTSPRDSSVESLAEEATHEQESSVSQHGEVHGRGGVRGPGRGRNQRQRVGEFVSETETRVLALQQEVRQERRSFDAFLDPSNKLACFCRHMYNLMEDMGGHLEI</sequence>
<accession>A0A2G9RCB5</accession>
<evidence type="ECO:0000313" key="3">
    <source>
        <dbReference type="Proteomes" id="UP000228934"/>
    </source>
</evidence>
<feature type="compositionally biased region" description="Basic and acidic residues" evidence="1">
    <location>
        <begin position="65"/>
        <end position="75"/>
    </location>
</feature>
<evidence type="ECO:0000256" key="1">
    <source>
        <dbReference type="SAM" id="MobiDB-lite"/>
    </source>
</evidence>
<feature type="compositionally biased region" description="Polar residues" evidence="1">
    <location>
        <begin position="77"/>
        <end position="88"/>
    </location>
</feature>
<name>A0A2G9RCB5_AQUCT</name>
<feature type="region of interest" description="Disordered" evidence="1">
    <location>
        <begin position="65"/>
        <end position="135"/>
    </location>
</feature>
<gene>
    <name evidence="2" type="ORF">AB205_0129050</name>
</gene>
<organism evidence="2 3">
    <name type="scientific">Aquarana catesbeiana</name>
    <name type="common">American bullfrog</name>
    <name type="synonym">Rana catesbeiana</name>
    <dbReference type="NCBI Taxonomy" id="8400"/>
    <lineage>
        <taxon>Eukaryota</taxon>
        <taxon>Metazoa</taxon>
        <taxon>Chordata</taxon>
        <taxon>Craniata</taxon>
        <taxon>Vertebrata</taxon>
        <taxon>Euteleostomi</taxon>
        <taxon>Amphibia</taxon>
        <taxon>Batrachia</taxon>
        <taxon>Anura</taxon>
        <taxon>Neobatrachia</taxon>
        <taxon>Ranoidea</taxon>
        <taxon>Ranidae</taxon>
        <taxon>Aquarana</taxon>
    </lineage>
</organism>